<feature type="compositionally biased region" description="Low complexity" evidence="1">
    <location>
        <begin position="839"/>
        <end position="922"/>
    </location>
</feature>
<proteinExistence type="predicted"/>
<keyword evidence="2" id="KW-0472">Membrane</keyword>
<feature type="compositionally biased region" description="Low complexity" evidence="1">
    <location>
        <begin position="729"/>
        <end position="767"/>
    </location>
</feature>
<sequence length="951" mass="103470">MANIPCPPFYSAPTYISTPVYSTDQFVRHYNDWYRCLVGPYCNAPSFLGYNPPGEGELWTEAWTFVETSLRFECNPALETTDVLQQDLGGLILTKKPTNSPTSQAESPAVISGTVWYDANADGRRNDPNSALTDQDFLTSEKERGAGVGNLKVLLRTCDNDDTREALGVTYTFPSGQNVNNGKAEVFDAAYLQKIQNEDFYSEGADDVKIGYYSFRILPNQIPGDFYLVFEAPFGYKLTGGSGLYWEVGEEALEDQVLPMVDGNVGSGTRYLQLDNATETVDANEPVDTYATMSSTAVNEIAVNTTIVGSNETGGIISNLPTNKPTAYVGYDGYIPKLDKYINSFDFEVPIKNASTIGPITHSGYYARSRCISIKTNRMVVDEIDAGMSISQWPLTPFQYSSFVVTFSFFEQASITRQLQNNLDCETVIEGASLECRLYQKMKCDGVKIADEWGCEEPINTGPLFVVEELTMEQGGVVVQMMTEFLSLGSGEFTLSNVGLAHQNVVLLDENQDRRQLDTSLRHPKVHNSRSLQNAEVARLELGFRIQGESETPSQEELTNILLQSISDDSETLLSGFKAGSGLPEYMKYAGEITARRVFDVPKPKKVTIDTDSSADESESGGAAVTPGAVIGIIIGVLLLGILSGLLIYRRMKDDDDSDSDSSDSSDYSSDSEGPSRDRKVVKQVVREYNDDDSDSLSSRWYSDYEGSDAEDEPFDVKEAFYRGMMKPAGRPSVRARSAGSSARGSSRRSNSSSVRSSKESNAASRNSSRRSHTSSRTGGSSRGSSRLNTGMSMSRGTRSRTSGSSRGSSRLNTGATRVSSALSQGTQSAVSSVMSAGSRSQFSNSTRSSFPSKTSSSLQTGPSRSTRSSYPSRTSQSTRSSFPSRTSQSTRSNASSRPSSRYSEASSRMSSQNSSRVSMTSGSMGTHSQSSTRSMQNSMKTTSTDGSSRG</sequence>
<dbReference type="EMBL" id="JALLPJ020000835">
    <property type="protein sequence ID" value="KAL3781661.1"/>
    <property type="molecule type" value="Genomic_DNA"/>
</dbReference>
<gene>
    <name evidence="3" type="ORF">ACHAWO_001601</name>
</gene>
<dbReference type="Proteomes" id="UP001530400">
    <property type="component" value="Unassembled WGS sequence"/>
</dbReference>
<feature type="compositionally biased region" description="Polar residues" evidence="1">
    <location>
        <begin position="812"/>
        <end position="838"/>
    </location>
</feature>
<accession>A0ABD3P1J1</accession>
<feature type="region of interest" description="Disordered" evidence="1">
    <location>
        <begin position="729"/>
        <end position="951"/>
    </location>
</feature>
<feature type="compositionally biased region" description="Low complexity" evidence="1">
    <location>
        <begin position="775"/>
        <end position="811"/>
    </location>
</feature>
<dbReference type="InterPro" id="IPR013783">
    <property type="entry name" value="Ig-like_fold"/>
</dbReference>
<organism evidence="3 4">
    <name type="scientific">Cyclotella atomus</name>
    <dbReference type="NCBI Taxonomy" id="382360"/>
    <lineage>
        <taxon>Eukaryota</taxon>
        <taxon>Sar</taxon>
        <taxon>Stramenopiles</taxon>
        <taxon>Ochrophyta</taxon>
        <taxon>Bacillariophyta</taxon>
        <taxon>Coscinodiscophyceae</taxon>
        <taxon>Thalassiosirophycidae</taxon>
        <taxon>Stephanodiscales</taxon>
        <taxon>Stephanodiscaceae</taxon>
        <taxon>Cyclotella</taxon>
    </lineage>
</organism>
<evidence type="ECO:0000256" key="1">
    <source>
        <dbReference type="SAM" id="MobiDB-lite"/>
    </source>
</evidence>
<name>A0ABD3P1J1_9STRA</name>
<protein>
    <submittedName>
        <fullName evidence="3">Uncharacterized protein</fullName>
    </submittedName>
</protein>
<dbReference type="Gene3D" id="2.60.40.10">
    <property type="entry name" value="Immunoglobulins"/>
    <property type="match status" value="1"/>
</dbReference>
<keyword evidence="4" id="KW-1185">Reference proteome</keyword>
<feature type="compositionally biased region" description="Polar residues" evidence="1">
    <location>
        <begin position="923"/>
        <end position="951"/>
    </location>
</feature>
<feature type="compositionally biased region" description="Acidic residues" evidence="1">
    <location>
        <begin position="655"/>
        <end position="664"/>
    </location>
</feature>
<reference evidence="3 4" key="1">
    <citation type="submission" date="2024-10" db="EMBL/GenBank/DDBJ databases">
        <title>Updated reference genomes for cyclostephanoid diatoms.</title>
        <authorList>
            <person name="Roberts W.R."/>
            <person name="Alverson A.J."/>
        </authorList>
    </citation>
    <scope>NUCLEOTIDE SEQUENCE [LARGE SCALE GENOMIC DNA]</scope>
    <source>
        <strain evidence="3 4">AJA010-31</strain>
    </source>
</reference>
<keyword evidence="2" id="KW-0812">Transmembrane</keyword>
<feature type="transmembrane region" description="Helical" evidence="2">
    <location>
        <begin position="628"/>
        <end position="649"/>
    </location>
</feature>
<feature type="region of interest" description="Disordered" evidence="1">
    <location>
        <begin position="654"/>
        <end position="711"/>
    </location>
</feature>
<feature type="compositionally biased region" description="Basic and acidic residues" evidence="1">
    <location>
        <begin position="674"/>
        <end position="689"/>
    </location>
</feature>
<evidence type="ECO:0000256" key="2">
    <source>
        <dbReference type="SAM" id="Phobius"/>
    </source>
</evidence>
<dbReference type="AlphaFoldDB" id="A0ABD3P1J1"/>
<comment type="caution">
    <text evidence="3">The sequence shown here is derived from an EMBL/GenBank/DDBJ whole genome shotgun (WGS) entry which is preliminary data.</text>
</comment>
<keyword evidence="2" id="KW-1133">Transmembrane helix</keyword>
<evidence type="ECO:0000313" key="3">
    <source>
        <dbReference type="EMBL" id="KAL3781661.1"/>
    </source>
</evidence>
<evidence type="ECO:0000313" key="4">
    <source>
        <dbReference type="Proteomes" id="UP001530400"/>
    </source>
</evidence>